<keyword evidence="8" id="KW-1185">Reference proteome</keyword>
<dbReference type="PROSITE" id="PS50893">
    <property type="entry name" value="ABC_TRANSPORTER_2"/>
    <property type="match status" value="1"/>
</dbReference>
<dbReference type="PANTHER" id="PTHR42734:SF17">
    <property type="entry name" value="METAL TRANSPORT SYSTEM ATP-BINDING PROTEIN TM_0124-RELATED"/>
    <property type="match status" value="1"/>
</dbReference>
<gene>
    <name evidence="7" type="ORF">GCM10017576_10560</name>
</gene>
<feature type="domain" description="ABC transporter" evidence="6">
    <location>
        <begin position="28"/>
        <end position="261"/>
    </location>
</feature>
<dbReference type="Pfam" id="PF00005">
    <property type="entry name" value="ABC_tran"/>
    <property type="match status" value="1"/>
</dbReference>
<evidence type="ECO:0000256" key="4">
    <source>
        <dbReference type="ARBA" id="ARBA00022840"/>
    </source>
</evidence>
<comment type="caution">
    <text evidence="7">The sequence shown here is derived from an EMBL/GenBank/DDBJ whole genome shotgun (WGS) entry which is preliminary data.</text>
</comment>
<reference evidence="7" key="2">
    <citation type="submission" date="2023-01" db="EMBL/GenBank/DDBJ databases">
        <authorList>
            <person name="Sun Q."/>
            <person name="Evtushenko L."/>
        </authorList>
    </citation>
    <scope>NUCLEOTIDE SEQUENCE</scope>
    <source>
        <strain evidence="7">VKM Ac-1020</strain>
    </source>
</reference>
<feature type="compositionally biased region" description="Basic and acidic residues" evidence="5">
    <location>
        <begin position="278"/>
        <end position="298"/>
    </location>
</feature>
<proteinExistence type="inferred from homology"/>
<organism evidence="7 8">
    <name type="scientific">Microbacterium barkeri</name>
    <dbReference type="NCBI Taxonomy" id="33917"/>
    <lineage>
        <taxon>Bacteria</taxon>
        <taxon>Bacillati</taxon>
        <taxon>Actinomycetota</taxon>
        <taxon>Actinomycetes</taxon>
        <taxon>Micrococcales</taxon>
        <taxon>Microbacteriaceae</taxon>
        <taxon>Microbacterium</taxon>
    </lineage>
</organism>
<evidence type="ECO:0000313" key="8">
    <source>
        <dbReference type="Proteomes" id="UP001142462"/>
    </source>
</evidence>
<comment type="similarity">
    <text evidence="1">Belongs to the ABC transporter superfamily.</text>
</comment>
<evidence type="ECO:0000256" key="5">
    <source>
        <dbReference type="SAM" id="MobiDB-lite"/>
    </source>
</evidence>
<feature type="region of interest" description="Disordered" evidence="5">
    <location>
        <begin position="277"/>
        <end position="298"/>
    </location>
</feature>
<dbReference type="SUPFAM" id="SSF52540">
    <property type="entry name" value="P-loop containing nucleoside triphosphate hydrolases"/>
    <property type="match status" value="1"/>
</dbReference>
<dbReference type="InterPro" id="IPR050153">
    <property type="entry name" value="Metal_Ion_Import_ABC"/>
</dbReference>
<evidence type="ECO:0000313" key="7">
    <source>
        <dbReference type="EMBL" id="GLJ60927.1"/>
    </source>
</evidence>
<dbReference type="InterPro" id="IPR017871">
    <property type="entry name" value="ABC_transporter-like_CS"/>
</dbReference>
<dbReference type="SMART" id="SM00382">
    <property type="entry name" value="AAA"/>
    <property type="match status" value="1"/>
</dbReference>
<keyword evidence="2" id="KW-0813">Transport</keyword>
<dbReference type="AlphaFoldDB" id="A0A9W6LW19"/>
<dbReference type="EMBL" id="BSEJ01000003">
    <property type="protein sequence ID" value="GLJ60927.1"/>
    <property type="molecule type" value="Genomic_DNA"/>
</dbReference>
<accession>A0A9W6LW19</accession>
<dbReference type="GO" id="GO:0016887">
    <property type="term" value="F:ATP hydrolysis activity"/>
    <property type="evidence" value="ECO:0007669"/>
    <property type="project" value="InterPro"/>
</dbReference>
<dbReference type="InterPro" id="IPR003439">
    <property type="entry name" value="ABC_transporter-like_ATP-bd"/>
</dbReference>
<dbReference type="PROSITE" id="PS00211">
    <property type="entry name" value="ABC_TRANSPORTER_1"/>
    <property type="match status" value="1"/>
</dbReference>
<evidence type="ECO:0000256" key="2">
    <source>
        <dbReference type="ARBA" id="ARBA00022448"/>
    </source>
</evidence>
<evidence type="ECO:0000259" key="6">
    <source>
        <dbReference type="PROSITE" id="PS50893"/>
    </source>
</evidence>
<sequence>MRGGGVPALTENDYQSGTRLTVMPEPVLEISGAALRLRGRELWSGLDLAIRPGEFVAVLGPSGSGKTTLLRAILGLRQLSAGSIRVEGKPVRKGNRRIGYIPQQRPFTPGTSLRARDLVALGVSGSRFGLPIPRRGDRARVDALLEAVGATRYADDPVGSLSGGEQQRLRVGQALADAPGLLLCDEPLSSLDLANQRAVTAIIDRERAEHGAAVLFVTHDVNPILDSVDRILYIAGGRFTFGAPDEVLRTEVLSDLYGAPVQVLRAGGRLVVVGIPDAEPHHPHEHHDHAHHDAEAHA</sequence>
<dbReference type="InterPro" id="IPR027417">
    <property type="entry name" value="P-loop_NTPase"/>
</dbReference>
<keyword evidence="4 7" id="KW-0067">ATP-binding</keyword>
<reference evidence="7" key="1">
    <citation type="journal article" date="2014" name="Int. J. Syst. Evol. Microbiol.">
        <title>Complete genome sequence of Corynebacterium casei LMG S-19264T (=DSM 44701T), isolated from a smear-ripened cheese.</title>
        <authorList>
            <consortium name="US DOE Joint Genome Institute (JGI-PGF)"/>
            <person name="Walter F."/>
            <person name="Albersmeier A."/>
            <person name="Kalinowski J."/>
            <person name="Ruckert C."/>
        </authorList>
    </citation>
    <scope>NUCLEOTIDE SEQUENCE</scope>
    <source>
        <strain evidence="7">VKM Ac-1020</strain>
    </source>
</reference>
<dbReference type="Gene3D" id="3.40.50.300">
    <property type="entry name" value="P-loop containing nucleotide triphosphate hydrolases"/>
    <property type="match status" value="1"/>
</dbReference>
<dbReference type="InterPro" id="IPR003593">
    <property type="entry name" value="AAA+_ATPase"/>
</dbReference>
<dbReference type="GO" id="GO:0005524">
    <property type="term" value="F:ATP binding"/>
    <property type="evidence" value="ECO:0007669"/>
    <property type="project" value="UniProtKB-KW"/>
</dbReference>
<dbReference type="PANTHER" id="PTHR42734">
    <property type="entry name" value="METAL TRANSPORT SYSTEM ATP-BINDING PROTEIN TM_0124-RELATED"/>
    <property type="match status" value="1"/>
</dbReference>
<protein>
    <submittedName>
        <fullName evidence="7">ABC transporter ATP-binding protein</fullName>
    </submittedName>
</protein>
<evidence type="ECO:0000256" key="1">
    <source>
        <dbReference type="ARBA" id="ARBA00005417"/>
    </source>
</evidence>
<name>A0A9W6LW19_9MICO</name>
<keyword evidence="3" id="KW-0547">Nucleotide-binding</keyword>
<evidence type="ECO:0000256" key="3">
    <source>
        <dbReference type="ARBA" id="ARBA00022741"/>
    </source>
</evidence>
<dbReference type="Proteomes" id="UP001142462">
    <property type="component" value="Unassembled WGS sequence"/>
</dbReference>